<keyword evidence="3" id="KW-1185">Reference proteome</keyword>
<feature type="compositionally biased region" description="Low complexity" evidence="1">
    <location>
        <begin position="212"/>
        <end position="225"/>
    </location>
</feature>
<name>A0A9P4TWV0_9PEZI</name>
<protein>
    <submittedName>
        <fullName evidence="2">Uncharacterized protein</fullName>
    </submittedName>
</protein>
<proteinExistence type="predicted"/>
<dbReference type="Proteomes" id="UP000800235">
    <property type="component" value="Unassembled WGS sequence"/>
</dbReference>
<dbReference type="EMBL" id="MU007045">
    <property type="protein sequence ID" value="KAF2429664.1"/>
    <property type="molecule type" value="Genomic_DNA"/>
</dbReference>
<feature type="compositionally biased region" description="Low complexity" evidence="1">
    <location>
        <begin position="85"/>
        <end position="95"/>
    </location>
</feature>
<accession>A0A9P4TWV0</accession>
<feature type="compositionally biased region" description="Basic and acidic residues" evidence="1">
    <location>
        <begin position="248"/>
        <end position="260"/>
    </location>
</feature>
<feature type="compositionally biased region" description="Pro residues" evidence="1">
    <location>
        <begin position="96"/>
        <end position="107"/>
    </location>
</feature>
<dbReference type="AlphaFoldDB" id="A0A9P4TWV0"/>
<evidence type="ECO:0000313" key="2">
    <source>
        <dbReference type="EMBL" id="KAF2429664.1"/>
    </source>
</evidence>
<feature type="region of interest" description="Disordered" evidence="1">
    <location>
        <begin position="85"/>
        <end position="286"/>
    </location>
</feature>
<feature type="compositionally biased region" description="Low complexity" evidence="1">
    <location>
        <begin position="232"/>
        <end position="246"/>
    </location>
</feature>
<feature type="compositionally biased region" description="Low complexity" evidence="1">
    <location>
        <begin position="262"/>
        <end position="271"/>
    </location>
</feature>
<evidence type="ECO:0000256" key="1">
    <source>
        <dbReference type="SAM" id="MobiDB-lite"/>
    </source>
</evidence>
<reference evidence="2" key="1">
    <citation type="journal article" date="2020" name="Stud. Mycol.">
        <title>101 Dothideomycetes genomes: a test case for predicting lifestyles and emergence of pathogens.</title>
        <authorList>
            <person name="Haridas S."/>
            <person name="Albert R."/>
            <person name="Binder M."/>
            <person name="Bloem J."/>
            <person name="Labutti K."/>
            <person name="Salamov A."/>
            <person name="Andreopoulos B."/>
            <person name="Baker S."/>
            <person name="Barry K."/>
            <person name="Bills G."/>
            <person name="Bluhm B."/>
            <person name="Cannon C."/>
            <person name="Castanera R."/>
            <person name="Culley D."/>
            <person name="Daum C."/>
            <person name="Ezra D."/>
            <person name="Gonzalez J."/>
            <person name="Henrissat B."/>
            <person name="Kuo A."/>
            <person name="Liang C."/>
            <person name="Lipzen A."/>
            <person name="Lutzoni F."/>
            <person name="Magnuson J."/>
            <person name="Mondo S."/>
            <person name="Nolan M."/>
            <person name="Ohm R."/>
            <person name="Pangilinan J."/>
            <person name="Park H.-J."/>
            <person name="Ramirez L."/>
            <person name="Alfaro M."/>
            <person name="Sun H."/>
            <person name="Tritt A."/>
            <person name="Yoshinaga Y."/>
            <person name="Zwiers L.-H."/>
            <person name="Turgeon B."/>
            <person name="Goodwin S."/>
            <person name="Spatafora J."/>
            <person name="Crous P."/>
            <person name="Grigoriev I."/>
        </authorList>
    </citation>
    <scope>NUCLEOTIDE SEQUENCE</scope>
    <source>
        <strain evidence="2">CBS 130266</strain>
    </source>
</reference>
<feature type="compositionally biased region" description="Polar residues" evidence="1">
    <location>
        <begin position="178"/>
        <end position="199"/>
    </location>
</feature>
<feature type="compositionally biased region" description="Low complexity" evidence="1">
    <location>
        <begin position="131"/>
        <end position="146"/>
    </location>
</feature>
<sequence length="286" mass="31089">MPPKTPTPVACFRYPYFTLCKHKAPVFQSCFHGSNIPHQQVDLGEPETILEGNCPNCARAVQDYHRTNPQAGQQVPQPIVPIAPQAQPAPQTVHPLPAPQAIHPPPVTQAAPTAPPGYTEFYEYGPTKPKQQQQQQQQPQQPQQQQYEAFQGQIPHLPAGSGQLRGNLGAQHLFPTGQPMQRISNPQYPGHQVQTQQAYPQGRGGAHGAVGQQIQTQQPNPQAQAFTPRQASTQQPHPQSHAQPSTRGAKDKSREGDKGKGKAPAKPSGSGNDVVMWFSLARQAST</sequence>
<comment type="caution">
    <text evidence="2">The sequence shown here is derived from an EMBL/GenBank/DDBJ whole genome shotgun (WGS) entry which is preliminary data.</text>
</comment>
<evidence type="ECO:0000313" key="3">
    <source>
        <dbReference type="Proteomes" id="UP000800235"/>
    </source>
</evidence>
<gene>
    <name evidence="2" type="ORF">EJ08DRAFT_717072</name>
</gene>
<organism evidence="2 3">
    <name type="scientific">Tothia fuscella</name>
    <dbReference type="NCBI Taxonomy" id="1048955"/>
    <lineage>
        <taxon>Eukaryota</taxon>
        <taxon>Fungi</taxon>
        <taxon>Dikarya</taxon>
        <taxon>Ascomycota</taxon>
        <taxon>Pezizomycotina</taxon>
        <taxon>Dothideomycetes</taxon>
        <taxon>Pleosporomycetidae</taxon>
        <taxon>Venturiales</taxon>
        <taxon>Cylindrosympodiaceae</taxon>
        <taxon>Tothia</taxon>
    </lineage>
</organism>